<gene>
    <name evidence="2" type="ORF">K0M31_016729</name>
</gene>
<dbReference type="EMBL" id="JAHYIQ010000052">
    <property type="protein sequence ID" value="KAK1117357.1"/>
    <property type="molecule type" value="Genomic_DNA"/>
</dbReference>
<evidence type="ECO:0000256" key="1">
    <source>
        <dbReference type="SAM" id="MobiDB-lite"/>
    </source>
</evidence>
<sequence length="154" mass="17723">MYTGQCRRQSWRENLCRRIPSYVHSYNSRIVVIERENSIEGEVTVSRGEDGLLQLQMGQSHYSLSRETLALCKKDSSEEEKGLQASRSITTQWRIVKSLTCDLKDSSELLQFCVMIDIKSKEIINEDNHGGRKPEAMNSNREETGRHTLISRSN</sequence>
<keyword evidence="3" id="KW-1185">Reference proteome</keyword>
<feature type="compositionally biased region" description="Basic and acidic residues" evidence="1">
    <location>
        <begin position="126"/>
        <end position="146"/>
    </location>
</feature>
<organism evidence="2 3">
    <name type="scientific">Melipona bicolor</name>
    <dbReference type="NCBI Taxonomy" id="60889"/>
    <lineage>
        <taxon>Eukaryota</taxon>
        <taxon>Metazoa</taxon>
        <taxon>Ecdysozoa</taxon>
        <taxon>Arthropoda</taxon>
        <taxon>Hexapoda</taxon>
        <taxon>Insecta</taxon>
        <taxon>Pterygota</taxon>
        <taxon>Neoptera</taxon>
        <taxon>Endopterygota</taxon>
        <taxon>Hymenoptera</taxon>
        <taxon>Apocrita</taxon>
        <taxon>Aculeata</taxon>
        <taxon>Apoidea</taxon>
        <taxon>Anthophila</taxon>
        <taxon>Apidae</taxon>
        <taxon>Melipona</taxon>
    </lineage>
</organism>
<reference evidence="2" key="1">
    <citation type="submission" date="2021-10" db="EMBL/GenBank/DDBJ databases">
        <title>Melipona bicolor Genome sequencing and assembly.</title>
        <authorList>
            <person name="Araujo N.S."/>
            <person name="Arias M.C."/>
        </authorList>
    </citation>
    <scope>NUCLEOTIDE SEQUENCE</scope>
    <source>
        <strain evidence="2">USP_2M_L1-L4_2017</strain>
        <tissue evidence="2">Whole body</tissue>
    </source>
</reference>
<evidence type="ECO:0000313" key="3">
    <source>
        <dbReference type="Proteomes" id="UP001177670"/>
    </source>
</evidence>
<name>A0AA40FF20_9HYME</name>
<proteinExistence type="predicted"/>
<feature type="region of interest" description="Disordered" evidence="1">
    <location>
        <begin position="126"/>
        <end position="154"/>
    </location>
</feature>
<evidence type="ECO:0000313" key="2">
    <source>
        <dbReference type="EMBL" id="KAK1117357.1"/>
    </source>
</evidence>
<comment type="caution">
    <text evidence="2">The sequence shown here is derived from an EMBL/GenBank/DDBJ whole genome shotgun (WGS) entry which is preliminary data.</text>
</comment>
<protein>
    <submittedName>
        <fullName evidence="2">Uncharacterized protein</fullName>
    </submittedName>
</protein>
<dbReference type="Proteomes" id="UP001177670">
    <property type="component" value="Unassembled WGS sequence"/>
</dbReference>
<accession>A0AA40FF20</accession>
<dbReference type="AlphaFoldDB" id="A0AA40FF20"/>